<feature type="transmembrane region" description="Helical" evidence="1">
    <location>
        <begin position="35"/>
        <end position="52"/>
    </location>
</feature>
<gene>
    <name evidence="3" type="ORF">QNI16_28920</name>
</gene>
<dbReference type="Pfam" id="PF08334">
    <property type="entry name" value="T2SSG"/>
    <property type="match status" value="1"/>
</dbReference>
<dbReference type="InterPro" id="IPR013545">
    <property type="entry name" value="T2SS_protein-GspG_C"/>
</dbReference>
<evidence type="ECO:0000313" key="3">
    <source>
        <dbReference type="EMBL" id="MDJ1484556.1"/>
    </source>
</evidence>
<organism evidence="3 4">
    <name type="scientific">Xanthocytophaga flava</name>
    <dbReference type="NCBI Taxonomy" id="3048013"/>
    <lineage>
        <taxon>Bacteria</taxon>
        <taxon>Pseudomonadati</taxon>
        <taxon>Bacteroidota</taxon>
        <taxon>Cytophagia</taxon>
        <taxon>Cytophagales</taxon>
        <taxon>Rhodocytophagaceae</taxon>
        <taxon>Xanthocytophaga</taxon>
    </lineage>
</organism>
<dbReference type="Gene3D" id="3.30.700.10">
    <property type="entry name" value="Glycoprotein, Type 4 Pilin"/>
    <property type="match status" value="1"/>
</dbReference>
<dbReference type="SUPFAM" id="SSF54523">
    <property type="entry name" value="Pili subunits"/>
    <property type="match status" value="1"/>
</dbReference>
<keyword evidence="1" id="KW-0812">Transmembrane</keyword>
<accession>A0AAE3QWN3</accession>
<sequence length="197" mass="22536">MKSSHPTLYTLLYSAGITLFCTGFVFAVVSLLSGFLPGLMCVFLMVIGYLIVRTMNQGTFTLPFVSVSKWNVELSSINYTSILRSIVKSTLATLLILALIISCVFIFGQNYFHKRATRQECDQIVSALQFYKESTKNYPTTLREVIGNDPLRRDWDKDSWENVYQYKTINNRQSFMLRSSGVDGKPDTEDDLLYQDR</sequence>
<dbReference type="Proteomes" id="UP001241110">
    <property type="component" value="Unassembled WGS sequence"/>
</dbReference>
<evidence type="ECO:0000256" key="1">
    <source>
        <dbReference type="SAM" id="Phobius"/>
    </source>
</evidence>
<name>A0AAE3QWN3_9BACT</name>
<feature type="transmembrane region" description="Helical" evidence="1">
    <location>
        <begin position="91"/>
        <end position="112"/>
    </location>
</feature>
<comment type="caution">
    <text evidence="3">The sequence shown here is derived from an EMBL/GenBank/DDBJ whole genome shotgun (WGS) entry which is preliminary data.</text>
</comment>
<reference evidence="3" key="1">
    <citation type="submission" date="2023-05" db="EMBL/GenBank/DDBJ databases">
        <authorList>
            <person name="Zhang X."/>
        </authorList>
    </citation>
    <scope>NUCLEOTIDE SEQUENCE</scope>
    <source>
        <strain evidence="3">YF14B1</strain>
    </source>
</reference>
<evidence type="ECO:0000313" key="4">
    <source>
        <dbReference type="Proteomes" id="UP001241110"/>
    </source>
</evidence>
<dbReference type="RefSeq" id="WP_313986030.1">
    <property type="nucleotide sequence ID" value="NZ_JASJOS010000015.1"/>
</dbReference>
<dbReference type="AlphaFoldDB" id="A0AAE3QWN3"/>
<dbReference type="InterPro" id="IPR045584">
    <property type="entry name" value="Pilin-like"/>
</dbReference>
<protein>
    <submittedName>
        <fullName evidence="3">Type II secretion system protein GspG</fullName>
    </submittedName>
</protein>
<proteinExistence type="predicted"/>
<dbReference type="EMBL" id="JASJOS010000015">
    <property type="protein sequence ID" value="MDJ1484556.1"/>
    <property type="molecule type" value="Genomic_DNA"/>
</dbReference>
<keyword evidence="1" id="KW-0472">Membrane</keyword>
<keyword evidence="1" id="KW-1133">Transmembrane helix</keyword>
<evidence type="ECO:0000259" key="2">
    <source>
        <dbReference type="Pfam" id="PF08334"/>
    </source>
</evidence>
<feature type="domain" description="Type II secretion system protein GspG C-terminal" evidence="2">
    <location>
        <begin position="114"/>
        <end position="190"/>
    </location>
</feature>
<feature type="transmembrane region" description="Helical" evidence="1">
    <location>
        <begin position="7"/>
        <end position="29"/>
    </location>
</feature>